<feature type="region of interest" description="Disordered" evidence="1">
    <location>
        <begin position="97"/>
        <end position="122"/>
    </location>
</feature>
<gene>
    <name evidence="2" type="ORF">STRTUCAR8_07108</name>
</gene>
<accession>L7FFY3</accession>
<organism evidence="2 3">
    <name type="scientific">Streptomyces turgidiscabies (strain Car8)</name>
    <dbReference type="NCBI Taxonomy" id="698760"/>
    <lineage>
        <taxon>Bacteria</taxon>
        <taxon>Bacillati</taxon>
        <taxon>Actinomycetota</taxon>
        <taxon>Actinomycetes</taxon>
        <taxon>Kitasatosporales</taxon>
        <taxon>Streptomycetaceae</taxon>
        <taxon>Streptomyces</taxon>
    </lineage>
</organism>
<comment type="caution">
    <text evidence="2">The sequence shown here is derived from an EMBL/GenBank/DDBJ whole genome shotgun (WGS) entry which is preliminary data.</text>
</comment>
<dbReference type="EMBL" id="AEJB01000114">
    <property type="protein sequence ID" value="ELP69981.1"/>
    <property type="molecule type" value="Genomic_DNA"/>
</dbReference>
<sequence length="122" mass="13424">MSPSFSSEGPSNSDFRSGESCWSIQVTGDGGQRYDELFEELFTKISPARQAILELHRGGYTVQLHVSGHVRGKSRTHLSSAVLSHIAAWELPVCLTTDTDPPARSEDDLDWLPAADGSHRDR</sequence>
<proteinExistence type="predicted"/>
<protein>
    <recommendedName>
        <fullName evidence="4">DUF4279 domain-containing protein</fullName>
    </recommendedName>
</protein>
<keyword evidence="3" id="KW-1185">Reference proteome</keyword>
<dbReference type="Proteomes" id="UP000010931">
    <property type="component" value="Unassembled WGS sequence"/>
</dbReference>
<evidence type="ECO:0000313" key="3">
    <source>
        <dbReference type="Proteomes" id="UP000010931"/>
    </source>
</evidence>
<dbReference type="AlphaFoldDB" id="L7FFY3"/>
<dbReference type="STRING" id="85558.T45_01639"/>
<dbReference type="PATRIC" id="fig|698760.3.peg.1350"/>
<name>L7FFY3_STRT8</name>
<reference evidence="2 3" key="1">
    <citation type="journal article" date="2011" name="Plasmid">
        <title>Streptomyces turgidiscabies Car8 contains a modular pathogenicity island that shares virulence genes with other actinobacterial plant pathogens.</title>
        <authorList>
            <person name="Huguet-Tapia J.C."/>
            <person name="Badger J.H."/>
            <person name="Loria R."/>
            <person name="Pettis G.S."/>
        </authorList>
    </citation>
    <scope>NUCLEOTIDE SEQUENCE [LARGE SCALE GENOMIC DNA]</scope>
    <source>
        <strain evidence="2 3">Car8</strain>
    </source>
</reference>
<evidence type="ECO:0008006" key="4">
    <source>
        <dbReference type="Google" id="ProtNLM"/>
    </source>
</evidence>
<evidence type="ECO:0000313" key="2">
    <source>
        <dbReference type="EMBL" id="ELP69981.1"/>
    </source>
</evidence>
<evidence type="ECO:0000256" key="1">
    <source>
        <dbReference type="SAM" id="MobiDB-lite"/>
    </source>
</evidence>